<gene>
    <name evidence="1" type="ORF">FKW44_011435</name>
</gene>
<dbReference type="EMBL" id="CP045896">
    <property type="protein sequence ID" value="QQP50431.1"/>
    <property type="molecule type" value="Genomic_DNA"/>
</dbReference>
<dbReference type="AlphaFoldDB" id="A0A7T8HIM8"/>
<proteinExistence type="predicted"/>
<name>A0A7T8HIM8_CALRO</name>
<keyword evidence="2" id="KW-1185">Reference proteome</keyword>
<sequence>MFYVKKEISAVLEVLVTFETGVGGGRRRRKRTLALGEELSSSWDDYSSWSLVLAWEGVR</sequence>
<accession>A0A7T8HIM8</accession>
<dbReference type="Proteomes" id="UP000595437">
    <property type="component" value="Chromosome 7"/>
</dbReference>
<reference evidence="2" key="1">
    <citation type="submission" date="2021-01" db="EMBL/GenBank/DDBJ databases">
        <title>Caligus Genome Assembly.</title>
        <authorList>
            <person name="Gallardo-Escarate C."/>
        </authorList>
    </citation>
    <scope>NUCLEOTIDE SEQUENCE [LARGE SCALE GENOMIC DNA]</scope>
</reference>
<evidence type="ECO:0000313" key="2">
    <source>
        <dbReference type="Proteomes" id="UP000595437"/>
    </source>
</evidence>
<protein>
    <submittedName>
        <fullName evidence="1">Uncharacterized protein</fullName>
    </submittedName>
</protein>
<organism evidence="1 2">
    <name type="scientific">Caligus rogercresseyi</name>
    <name type="common">Sea louse</name>
    <dbReference type="NCBI Taxonomy" id="217165"/>
    <lineage>
        <taxon>Eukaryota</taxon>
        <taxon>Metazoa</taxon>
        <taxon>Ecdysozoa</taxon>
        <taxon>Arthropoda</taxon>
        <taxon>Crustacea</taxon>
        <taxon>Multicrustacea</taxon>
        <taxon>Hexanauplia</taxon>
        <taxon>Copepoda</taxon>
        <taxon>Siphonostomatoida</taxon>
        <taxon>Caligidae</taxon>
        <taxon>Caligus</taxon>
    </lineage>
</organism>
<evidence type="ECO:0000313" key="1">
    <source>
        <dbReference type="EMBL" id="QQP50431.1"/>
    </source>
</evidence>